<evidence type="ECO:0008006" key="5">
    <source>
        <dbReference type="Google" id="ProtNLM"/>
    </source>
</evidence>
<keyword evidence="2" id="KW-0472">Membrane</keyword>
<feature type="region of interest" description="Disordered" evidence="1">
    <location>
        <begin position="271"/>
        <end position="356"/>
    </location>
</feature>
<keyword evidence="2" id="KW-0812">Transmembrane</keyword>
<evidence type="ECO:0000256" key="2">
    <source>
        <dbReference type="SAM" id="Phobius"/>
    </source>
</evidence>
<feature type="transmembrane region" description="Helical" evidence="2">
    <location>
        <begin position="7"/>
        <end position="26"/>
    </location>
</feature>
<dbReference type="AlphaFoldDB" id="A0A9N9WR28"/>
<name>A0A9N9WR28_9DIPT</name>
<feature type="transmembrane region" description="Helical" evidence="2">
    <location>
        <begin position="143"/>
        <end position="169"/>
    </location>
</feature>
<dbReference type="PANTHER" id="PTHR12349">
    <property type="entry name" value="ANKYRIN REPEAT AND LEM DOMAIN-CONTAINING PROTEIN 2"/>
    <property type="match status" value="1"/>
</dbReference>
<gene>
    <name evidence="3" type="ORF">CHIRRI_LOCUS4752</name>
</gene>
<accession>A0A9N9WR28</accession>
<dbReference type="GO" id="GO:0016409">
    <property type="term" value="F:palmitoyltransferase activity"/>
    <property type="evidence" value="ECO:0007669"/>
    <property type="project" value="TreeGrafter"/>
</dbReference>
<proteinExistence type="predicted"/>
<dbReference type="EMBL" id="OU895878">
    <property type="protein sequence ID" value="CAG9801832.1"/>
    <property type="molecule type" value="Genomic_DNA"/>
</dbReference>
<protein>
    <recommendedName>
        <fullName evidence="5">Palmitoyltransferase</fullName>
    </recommendedName>
</protein>
<evidence type="ECO:0000313" key="3">
    <source>
        <dbReference type="EMBL" id="CAG9801832.1"/>
    </source>
</evidence>
<dbReference type="Proteomes" id="UP001153620">
    <property type="component" value="Chromosome 2"/>
</dbReference>
<organism evidence="3 4">
    <name type="scientific">Chironomus riparius</name>
    <dbReference type="NCBI Taxonomy" id="315576"/>
    <lineage>
        <taxon>Eukaryota</taxon>
        <taxon>Metazoa</taxon>
        <taxon>Ecdysozoa</taxon>
        <taxon>Arthropoda</taxon>
        <taxon>Hexapoda</taxon>
        <taxon>Insecta</taxon>
        <taxon>Pterygota</taxon>
        <taxon>Neoptera</taxon>
        <taxon>Endopterygota</taxon>
        <taxon>Diptera</taxon>
        <taxon>Nematocera</taxon>
        <taxon>Chironomoidea</taxon>
        <taxon>Chironomidae</taxon>
        <taxon>Chironominae</taxon>
        <taxon>Chironomus</taxon>
    </lineage>
</organism>
<keyword evidence="2" id="KW-1133">Transmembrane helix</keyword>
<reference evidence="3" key="2">
    <citation type="submission" date="2022-10" db="EMBL/GenBank/DDBJ databases">
        <authorList>
            <consortium name="ENA_rothamsted_submissions"/>
            <consortium name="culmorum"/>
            <person name="King R."/>
        </authorList>
    </citation>
    <scope>NUCLEOTIDE SEQUENCE</scope>
</reference>
<reference evidence="3" key="1">
    <citation type="submission" date="2022-01" db="EMBL/GenBank/DDBJ databases">
        <authorList>
            <person name="King R."/>
        </authorList>
    </citation>
    <scope>NUCLEOTIDE SEQUENCE</scope>
</reference>
<evidence type="ECO:0000256" key="1">
    <source>
        <dbReference type="SAM" id="MobiDB-lite"/>
    </source>
</evidence>
<keyword evidence="4" id="KW-1185">Reference proteome</keyword>
<evidence type="ECO:0000313" key="4">
    <source>
        <dbReference type="Proteomes" id="UP001153620"/>
    </source>
</evidence>
<dbReference type="PANTHER" id="PTHR12349:SF2">
    <property type="entry name" value="PALMITOYLTRANSFERASE ZDHHC8"/>
    <property type="match status" value="1"/>
</dbReference>
<sequence>MANRTRYIPALFAWLLLLGATFLFFYYPCRYYWPKHPYVPAIQGILTFFVIANFSLATFMDPGVIPKAPPDEDREDEFRAPLYKNAEINGITVRMKWCVTCKFYRPPRCSHCSVCNHCIEIENICMVLKIQKGKDKLNQTQPIVAMGLMALISILAIPIFGLTGFHMVLVSRGRTTNEQVTGKFKGGYNPFSRGCWNNCCFTLCGPQYPSLKDSKKHNSRRSNKNNQQISIITSDSTAINAHPAQIQMQQQQQPHYDNRMNTQVKTYTDHGNGHSVMRTGNSSHYSKLSPGREHDIDMMEPQASQSQDCEPTPPLQRHGSKNNFFPPQMDVNDPTRQQQNVRMYGQARYSPHPRHR</sequence>
<feature type="transmembrane region" description="Helical" evidence="2">
    <location>
        <begin position="38"/>
        <end position="59"/>
    </location>
</feature>